<dbReference type="SUPFAM" id="SSF54928">
    <property type="entry name" value="RNA-binding domain, RBD"/>
    <property type="match status" value="5"/>
</dbReference>
<dbReference type="GO" id="GO:0005737">
    <property type="term" value="C:cytoplasm"/>
    <property type="evidence" value="ECO:0007669"/>
    <property type="project" value="TreeGrafter"/>
</dbReference>
<comment type="subcellular location">
    <subcellularLocation>
        <location evidence="1">Nucleus</location>
    </subcellularLocation>
</comment>
<feature type="compositionally biased region" description="Basic and acidic residues" evidence="7">
    <location>
        <begin position="407"/>
        <end position="433"/>
    </location>
</feature>
<dbReference type="GO" id="GO:0005634">
    <property type="term" value="C:nucleus"/>
    <property type="evidence" value="ECO:0007669"/>
    <property type="project" value="UniProtKB-SubCell"/>
</dbReference>
<evidence type="ECO:0000256" key="4">
    <source>
        <dbReference type="ARBA" id="ARBA00022884"/>
    </source>
</evidence>
<dbReference type="AlphaFoldDB" id="A0A131YHJ8"/>
<evidence type="ECO:0000256" key="6">
    <source>
        <dbReference type="PROSITE-ProRule" id="PRU00176"/>
    </source>
</evidence>
<keyword evidence="3" id="KW-0677">Repeat</keyword>
<dbReference type="CDD" id="cd12564">
    <property type="entry name" value="RRM1_RBM19"/>
    <property type="match status" value="1"/>
</dbReference>
<dbReference type="InterPro" id="IPR035979">
    <property type="entry name" value="RBD_domain_sf"/>
</dbReference>
<dbReference type="Pfam" id="PF00076">
    <property type="entry name" value="RRM_1"/>
    <property type="match status" value="6"/>
</dbReference>
<feature type="compositionally biased region" description="Basic and acidic residues" evidence="7">
    <location>
        <begin position="102"/>
        <end position="117"/>
    </location>
</feature>
<accession>A0A131YHJ8</accession>
<protein>
    <submittedName>
        <fullName evidence="9">Multiple RNA-binding domain-containing protein 1</fullName>
    </submittedName>
</protein>
<feature type="domain" description="RRM" evidence="8">
    <location>
        <begin position="744"/>
        <end position="824"/>
    </location>
</feature>
<dbReference type="InterPro" id="IPR034423">
    <property type="entry name" value="RBM19_RRM5"/>
</dbReference>
<evidence type="ECO:0000313" key="9">
    <source>
        <dbReference type="EMBL" id="JAP78719.1"/>
    </source>
</evidence>
<dbReference type="InterPro" id="IPR050374">
    <property type="entry name" value="RRT5_SRSF_SR"/>
</dbReference>
<name>A0A131YHJ8_RHIAP</name>
<dbReference type="PANTHER" id="PTHR23003">
    <property type="entry name" value="RNA RECOGNITION MOTIF RRM DOMAIN CONTAINING PROTEIN"/>
    <property type="match status" value="1"/>
</dbReference>
<feature type="compositionally biased region" description="Basic and acidic residues" evidence="7">
    <location>
        <begin position="591"/>
        <end position="614"/>
    </location>
</feature>
<dbReference type="PROSITE" id="PS50102">
    <property type="entry name" value="RRM"/>
    <property type="match status" value="6"/>
</dbReference>
<sequence>MSRIVVKNLPKKIKEERLREFFSTKGTVTDLQLKYTKEGVFRRFAFVGFKDEAQAAAAKEYFNNSYLDTSKLQVEICAALGDEQKPRSWSKYSADSSAYQRLHPETRKPKPVKEQLPRKNFADEFLKDLEGNEEFEEFLKVHGTHNKVTWDNDTRAPNADGDAKTLKPAKVVPPPKSVPKDEEEEEDDADEEELKDDSDKAPATTKAKKNDKQPQVPQQKQKPKLPVQEFAYTLKVKGLPYNCKKKQIKDFFKPAKVASLRLPPKVRGIAYLGFKKEQDMKQALNKHHSFMAGHRLDVTKYAKQVVPEKKWRQFEDLGNPQETLADTGRIFIRNLSYTITEEELEELFKKYGPLEEVHLSIDRVTRKPKGFAFVSFLFPEHAIRAFTELDGQMLQGRLLHLLPAKAKKSEEQEGEGSKEAKSYKDKKEEELKKSSSRSHNWNTLFLGANALADVMAERYATSKQELLGTETGESVAVRMALGETQVVAETREFLESNGVVLDAFSRPATERSKTVILVKNLPAKTPPKDLHSVFGKFGILSRVVLPPWGVTALIEFQDPTEARAAFRRLAYSKFKHVPLYLEWAPTGVFSTEKKSADKSKTEGDTKTKDAEQKQAEQPADEKEEEAEEEEEIPPEPDTTLFIKNLNFSTDEDAVREHFEQCGPIHEVTIAKKKDTKNPGQLLSMGYGFVQFKERKAAKQALKQLQHSKLDGHALELKLSTRATTKEEVAAAQRKKVTDLGKEGTKILVRNIPFQANQKEVQDLFSVFGTLRGIRLPRKIAAGGRHRGFGFVEFLTKNDAKRAFEALCQSTHLYGRRLVLEWASTDDQEVDTLRKKTADHFLRGGPSSKRLKKSDLMATLDASGQQPDADWNL</sequence>
<dbReference type="InterPro" id="IPR000504">
    <property type="entry name" value="RRM_dom"/>
</dbReference>
<dbReference type="InterPro" id="IPR034418">
    <property type="entry name" value="RMB19_RRM1"/>
</dbReference>
<proteinExistence type="inferred from homology"/>
<dbReference type="InterPro" id="IPR012677">
    <property type="entry name" value="Nucleotide-bd_a/b_plait_sf"/>
</dbReference>
<feature type="domain" description="RRM" evidence="8">
    <location>
        <begin position="638"/>
        <end position="721"/>
    </location>
</feature>
<dbReference type="CDD" id="cd12571">
    <property type="entry name" value="RRM6_RBM19"/>
    <property type="match status" value="1"/>
</dbReference>
<dbReference type="PANTHER" id="PTHR23003:SF58">
    <property type="entry name" value="RNA-BINDING PROTEIN 19-LIKE PROTEIN-RELATED"/>
    <property type="match status" value="1"/>
</dbReference>
<evidence type="ECO:0000256" key="2">
    <source>
        <dbReference type="ARBA" id="ARBA00008033"/>
    </source>
</evidence>
<evidence type="ECO:0000256" key="3">
    <source>
        <dbReference type="ARBA" id="ARBA00022737"/>
    </source>
</evidence>
<feature type="compositionally biased region" description="Polar residues" evidence="7">
    <location>
        <begin position="90"/>
        <end position="99"/>
    </location>
</feature>
<evidence type="ECO:0000256" key="5">
    <source>
        <dbReference type="ARBA" id="ARBA00023242"/>
    </source>
</evidence>
<feature type="domain" description="RRM" evidence="8">
    <location>
        <begin position="232"/>
        <end position="303"/>
    </location>
</feature>
<dbReference type="GO" id="GO:0003729">
    <property type="term" value="F:mRNA binding"/>
    <property type="evidence" value="ECO:0007669"/>
    <property type="project" value="TreeGrafter"/>
</dbReference>
<dbReference type="InterPro" id="IPR034421">
    <property type="entry name" value="RBM19_RRM6"/>
</dbReference>
<dbReference type="GO" id="GO:1990904">
    <property type="term" value="C:ribonucleoprotein complex"/>
    <property type="evidence" value="ECO:0007669"/>
    <property type="project" value="TreeGrafter"/>
</dbReference>
<keyword evidence="5" id="KW-0539">Nucleus</keyword>
<dbReference type="EMBL" id="GEDV01009838">
    <property type="protein sequence ID" value="JAP78719.1"/>
    <property type="molecule type" value="Transcribed_RNA"/>
</dbReference>
<feature type="region of interest" description="Disordered" evidence="7">
    <location>
        <begin position="89"/>
        <end position="117"/>
    </location>
</feature>
<organism evidence="9">
    <name type="scientific">Rhipicephalus appendiculatus</name>
    <name type="common">Brown ear tick</name>
    <dbReference type="NCBI Taxonomy" id="34631"/>
    <lineage>
        <taxon>Eukaryota</taxon>
        <taxon>Metazoa</taxon>
        <taxon>Ecdysozoa</taxon>
        <taxon>Arthropoda</taxon>
        <taxon>Chelicerata</taxon>
        <taxon>Arachnida</taxon>
        <taxon>Acari</taxon>
        <taxon>Parasitiformes</taxon>
        <taxon>Ixodida</taxon>
        <taxon>Ixodoidea</taxon>
        <taxon>Ixodidae</taxon>
        <taxon>Rhipicephalinae</taxon>
        <taxon>Rhipicephalus</taxon>
        <taxon>Rhipicephalus</taxon>
    </lineage>
</organism>
<feature type="region of interest" description="Disordered" evidence="7">
    <location>
        <begin position="591"/>
        <end position="639"/>
    </location>
</feature>
<evidence type="ECO:0000259" key="8">
    <source>
        <dbReference type="PROSITE" id="PS50102"/>
    </source>
</evidence>
<comment type="similarity">
    <text evidence="2">Belongs to the RRM MRD1 family.</text>
</comment>
<keyword evidence="4 6" id="KW-0694">RNA-binding</keyword>
<reference evidence="9" key="1">
    <citation type="journal article" date="2016" name="Ticks Tick Borne Dis.">
        <title>De novo assembly and annotation of the salivary gland transcriptome of Rhipicephalus appendiculatus male and female ticks during blood feeding.</title>
        <authorList>
            <person name="de Castro M.H."/>
            <person name="de Klerk D."/>
            <person name="Pienaar R."/>
            <person name="Latif A.A."/>
            <person name="Rees D.J."/>
            <person name="Mans B.J."/>
        </authorList>
    </citation>
    <scope>NUCLEOTIDE SEQUENCE</scope>
    <source>
        <tissue evidence="9">Salivary glands</tissue>
    </source>
</reference>
<evidence type="ECO:0000256" key="1">
    <source>
        <dbReference type="ARBA" id="ARBA00004123"/>
    </source>
</evidence>
<dbReference type="FunFam" id="3.30.70.330:FF:000738">
    <property type="entry name" value="RNA-binding motif protein 19"/>
    <property type="match status" value="1"/>
</dbReference>
<feature type="compositionally biased region" description="Acidic residues" evidence="7">
    <location>
        <begin position="181"/>
        <end position="196"/>
    </location>
</feature>
<evidence type="ECO:0000256" key="7">
    <source>
        <dbReference type="SAM" id="MobiDB-lite"/>
    </source>
</evidence>
<feature type="domain" description="RRM" evidence="8">
    <location>
        <begin position="2"/>
        <end position="79"/>
    </location>
</feature>
<feature type="compositionally biased region" description="Low complexity" evidence="7">
    <location>
        <begin position="213"/>
        <end position="224"/>
    </location>
</feature>
<feature type="domain" description="RRM" evidence="8">
    <location>
        <begin position="328"/>
        <end position="406"/>
    </location>
</feature>
<feature type="compositionally biased region" description="Acidic residues" evidence="7">
    <location>
        <begin position="621"/>
        <end position="634"/>
    </location>
</feature>
<feature type="region of interest" description="Disordered" evidence="7">
    <location>
        <begin position="406"/>
        <end position="434"/>
    </location>
</feature>
<dbReference type="FunFam" id="3.30.70.330:FF:000277">
    <property type="entry name" value="RNA binding motif protein 19"/>
    <property type="match status" value="1"/>
</dbReference>
<feature type="domain" description="RRM" evidence="8">
    <location>
        <begin position="514"/>
        <end position="586"/>
    </location>
</feature>
<dbReference type="Gene3D" id="3.30.70.330">
    <property type="match status" value="6"/>
</dbReference>
<dbReference type="SMART" id="SM00360">
    <property type="entry name" value="RRM"/>
    <property type="match status" value="6"/>
</dbReference>
<dbReference type="CDD" id="cd12318">
    <property type="entry name" value="RRM5_RBM19_like"/>
    <property type="match status" value="1"/>
</dbReference>
<feature type="region of interest" description="Disordered" evidence="7">
    <location>
        <begin position="148"/>
        <end position="224"/>
    </location>
</feature>